<keyword evidence="1" id="KW-0067">ATP-binding</keyword>
<evidence type="ECO:0000256" key="1">
    <source>
        <dbReference type="HAMAP-Rule" id="MF_00122"/>
    </source>
</evidence>
<dbReference type="AlphaFoldDB" id="A0A5Q2RLE0"/>
<dbReference type="GO" id="GO:0070681">
    <property type="term" value="P:glutaminyl-tRNAGln biosynthesis via transamidation"/>
    <property type="evidence" value="ECO:0007669"/>
    <property type="project" value="TreeGrafter"/>
</dbReference>
<dbReference type="GO" id="GO:0016740">
    <property type="term" value="F:transferase activity"/>
    <property type="evidence" value="ECO:0007669"/>
    <property type="project" value="UniProtKB-KW"/>
</dbReference>
<reference evidence="3 4" key="1">
    <citation type="submission" date="2019-11" db="EMBL/GenBank/DDBJ databases">
        <authorList>
            <person name="He Y."/>
        </authorList>
    </citation>
    <scope>NUCLEOTIDE SEQUENCE [LARGE SCALE GENOMIC DNA]</scope>
    <source>
        <strain evidence="3 4">SCSIO 58843</strain>
    </source>
</reference>
<dbReference type="GO" id="GO:0050566">
    <property type="term" value="F:asparaginyl-tRNA synthase (glutamine-hydrolyzing) activity"/>
    <property type="evidence" value="ECO:0007669"/>
    <property type="project" value="RHEA"/>
</dbReference>
<dbReference type="SUPFAM" id="SSF141000">
    <property type="entry name" value="Glu-tRNAGln amidotransferase C subunit"/>
    <property type="match status" value="1"/>
</dbReference>
<comment type="similarity">
    <text evidence="1">Belongs to the GatC family.</text>
</comment>
<dbReference type="InterPro" id="IPR036113">
    <property type="entry name" value="Asp/Glu-ADT_sf_sub_c"/>
</dbReference>
<dbReference type="GO" id="GO:0006412">
    <property type="term" value="P:translation"/>
    <property type="evidence" value="ECO:0007669"/>
    <property type="project" value="UniProtKB-UniRule"/>
</dbReference>
<comment type="catalytic activity">
    <reaction evidence="1">
        <text>L-glutamyl-tRNA(Gln) + L-glutamine + ATP + H2O = L-glutaminyl-tRNA(Gln) + L-glutamate + ADP + phosphate + H(+)</text>
        <dbReference type="Rhea" id="RHEA:17521"/>
        <dbReference type="Rhea" id="RHEA-COMP:9681"/>
        <dbReference type="Rhea" id="RHEA-COMP:9684"/>
        <dbReference type="ChEBI" id="CHEBI:15377"/>
        <dbReference type="ChEBI" id="CHEBI:15378"/>
        <dbReference type="ChEBI" id="CHEBI:29985"/>
        <dbReference type="ChEBI" id="CHEBI:30616"/>
        <dbReference type="ChEBI" id="CHEBI:43474"/>
        <dbReference type="ChEBI" id="CHEBI:58359"/>
        <dbReference type="ChEBI" id="CHEBI:78520"/>
        <dbReference type="ChEBI" id="CHEBI:78521"/>
        <dbReference type="ChEBI" id="CHEBI:456216"/>
    </reaction>
</comment>
<comment type="function">
    <text evidence="1">Allows the formation of correctly charged Asn-tRNA(Asn) or Gln-tRNA(Gln) through the transamidation of misacylated Asp-tRNA(Asn) or Glu-tRNA(Gln) in organisms which lack either or both of asparaginyl-tRNA or glutaminyl-tRNA synthetases. The reaction takes place in the presence of glutamine and ATP through an activated phospho-Asp-tRNA(Asn) or phospho-Glu-tRNA(Gln).</text>
</comment>
<dbReference type="InterPro" id="IPR003837">
    <property type="entry name" value="GatC"/>
</dbReference>
<evidence type="ECO:0000313" key="3">
    <source>
        <dbReference type="EMBL" id="QGG94670.1"/>
    </source>
</evidence>
<dbReference type="GO" id="GO:0050567">
    <property type="term" value="F:glutaminyl-tRNA synthase (glutamine-hydrolyzing) activity"/>
    <property type="evidence" value="ECO:0007669"/>
    <property type="project" value="UniProtKB-UniRule"/>
</dbReference>
<evidence type="ECO:0000256" key="2">
    <source>
        <dbReference type="SAM" id="MobiDB-lite"/>
    </source>
</evidence>
<dbReference type="Proteomes" id="UP000334019">
    <property type="component" value="Chromosome"/>
</dbReference>
<protein>
    <recommendedName>
        <fullName evidence="1">Aspartyl/glutamyl-tRNA(Asn/Gln) amidotransferase subunit C</fullName>
        <shortName evidence="1">Asp/Glu-ADT subunit C</shortName>
        <ecNumber evidence="1">6.3.5.-</ecNumber>
    </recommendedName>
</protein>
<dbReference type="EMBL" id="CP045851">
    <property type="protein sequence ID" value="QGG94670.1"/>
    <property type="molecule type" value="Genomic_DNA"/>
</dbReference>
<evidence type="ECO:0000313" key="4">
    <source>
        <dbReference type="Proteomes" id="UP000334019"/>
    </source>
</evidence>
<accession>A0A5Q2RLE0</accession>
<dbReference type="KEGG" id="atq:GH723_05850"/>
<proteinExistence type="inferred from homology"/>
<dbReference type="PANTHER" id="PTHR15004">
    <property type="entry name" value="GLUTAMYL-TRNA(GLN) AMIDOTRANSFERASE SUBUNIT C, MITOCHONDRIAL"/>
    <property type="match status" value="1"/>
</dbReference>
<dbReference type="GO" id="GO:0006450">
    <property type="term" value="P:regulation of translational fidelity"/>
    <property type="evidence" value="ECO:0007669"/>
    <property type="project" value="InterPro"/>
</dbReference>
<keyword evidence="1" id="KW-0436">Ligase</keyword>
<sequence>MPDPISRDDVAHVADLARLRLTDDELDHFTEQLAAVLDHARDVEGLDVADVPPTAHPYELTNVLRPDEVRPTLDRDEVLAEAPAAEAGQFRVPPVLGEAP</sequence>
<dbReference type="Pfam" id="PF02686">
    <property type="entry name" value="GatC"/>
    <property type="match status" value="1"/>
</dbReference>
<keyword evidence="1" id="KW-0547">Nucleotide-binding</keyword>
<comment type="subunit">
    <text evidence="1">Heterotrimer of A, B and C subunits.</text>
</comment>
<dbReference type="Gene3D" id="1.10.20.60">
    <property type="entry name" value="Glu-tRNAGln amidotransferase C subunit, N-terminal domain"/>
    <property type="match status" value="1"/>
</dbReference>
<comment type="catalytic activity">
    <reaction evidence="1">
        <text>L-aspartyl-tRNA(Asn) + L-glutamine + ATP + H2O = L-asparaginyl-tRNA(Asn) + L-glutamate + ADP + phosphate + 2 H(+)</text>
        <dbReference type="Rhea" id="RHEA:14513"/>
        <dbReference type="Rhea" id="RHEA-COMP:9674"/>
        <dbReference type="Rhea" id="RHEA-COMP:9677"/>
        <dbReference type="ChEBI" id="CHEBI:15377"/>
        <dbReference type="ChEBI" id="CHEBI:15378"/>
        <dbReference type="ChEBI" id="CHEBI:29985"/>
        <dbReference type="ChEBI" id="CHEBI:30616"/>
        <dbReference type="ChEBI" id="CHEBI:43474"/>
        <dbReference type="ChEBI" id="CHEBI:58359"/>
        <dbReference type="ChEBI" id="CHEBI:78515"/>
        <dbReference type="ChEBI" id="CHEBI:78516"/>
        <dbReference type="ChEBI" id="CHEBI:456216"/>
    </reaction>
</comment>
<keyword evidence="4" id="KW-1185">Reference proteome</keyword>
<name>A0A5Q2RLE0_9ACTN</name>
<dbReference type="PANTHER" id="PTHR15004:SF0">
    <property type="entry name" value="GLUTAMYL-TRNA(GLN) AMIDOTRANSFERASE SUBUNIT C, MITOCHONDRIAL"/>
    <property type="match status" value="1"/>
</dbReference>
<dbReference type="HAMAP" id="MF_00122">
    <property type="entry name" value="GatC"/>
    <property type="match status" value="1"/>
</dbReference>
<feature type="region of interest" description="Disordered" evidence="2">
    <location>
        <begin position="81"/>
        <end position="100"/>
    </location>
</feature>
<dbReference type="NCBIfam" id="TIGR00135">
    <property type="entry name" value="gatC"/>
    <property type="match status" value="1"/>
</dbReference>
<keyword evidence="3" id="KW-0808">Transferase</keyword>
<dbReference type="RefSeq" id="WP_153758776.1">
    <property type="nucleotide sequence ID" value="NZ_CP045851.1"/>
</dbReference>
<organism evidence="3 4">
    <name type="scientific">Actinomarinicola tropica</name>
    <dbReference type="NCBI Taxonomy" id="2789776"/>
    <lineage>
        <taxon>Bacteria</taxon>
        <taxon>Bacillati</taxon>
        <taxon>Actinomycetota</taxon>
        <taxon>Acidimicrobiia</taxon>
        <taxon>Acidimicrobiales</taxon>
        <taxon>Iamiaceae</taxon>
        <taxon>Actinomarinicola</taxon>
    </lineage>
</organism>
<keyword evidence="1" id="KW-0648">Protein biosynthesis</keyword>
<dbReference type="GO" id="GO:0005524">
    <property type="term" value="F:ATP binding"/>
    <property type="evidence" value="ECO:0007669"/>
    <property type="project" value="UniProtKB-KW"/>
</dbReference>
<dbReference type="EC" id="6.3.5.-" evidence="1"/>
<gene>
    <name evidence="1 3" type="primary">gatC</name>
    <name evidence="3" type="ORF">GH723_05850</name>
</gene>